<dbReference type="PANTHER" id="PTHR21844">
    <property type="entry name" value="AKT1 SUBSTRATE 1 PROTEIN"/>
    <property type="match status" value="1"/>
</dbReference>
<accession>A0AAW2HTI1</accession>
<comment type="caution">
    <text evidence="2">The sequence shown here is derived from an EMBL/GenBank/DDBJ whole genome shotgun (WGS) entry which is preliminary data.</text>
</comment>
<dbReference type="Pfam" id="PF15798">
    <property type="entry name" value="PRAS"/>
    <property type="match status" value="1"/>
</dbReference>
<name>A0AAW2HTI1_9NEOP</name>
<proteinExistence type="predicted"/>
<sequence>MKNHRDFSNVYRIIIQPVAEDIGFDVASVRQSNGKIQNVLTSLQQQLRESVRDEVTKTEERIRAFSEEQYMRLEEFRNRATKDQKALARKIYEVQVPFESQDIALSSNTQDESRRVDNIDTSINRRLLTPKKSGPVSAAIRQENEFKGRQILARSVSSYSRVQEKVAGSLDSEGLFVIEGMEDNVTNEPGHSEGESDTDHEDSGSHDEGIDVHRKLAPSFQLAQSLPVNVPVYSITPSDFGHDDEPSDAVDIAASIKALARSVHGDTVFGDLPRPRFSTQI</sequence>
<dbReference type="GO" id="GO:0032007">
    <property type="term" value="P:negative regulation of TOR signaling"/>
    <property type="evidence" value="ECO:0007669"/>
    <property type="project" value="InterPro"/>
</dbReference>
<dbReference type="AlphaFoldDB" id="A0AAW2HTI1"/>
<dbReference type="EMBL" id="JARGDH010000003">
    <property type="protein sequence ID" value="KAL0272986.1"/>
    <property type="molecule type" value="Genomic_DNA"/>
</dbReference>
<dbReference type="InterPro" id="IPR026682">
    <property type="entry name" value="AKT1S1"/>
</dbReference>
<organism evidence="2">
    <name type="scientific">Menopon gallinae</name>
    <name type="common">poultry shaft louse</name>
    <dbReference type="NCBI Taxonomy" id="328185"/>
    <lineage>
        <taxon>Eukaryota</taxon>
        <taxon>Metazoa</taxon>
        <taxon>Ecdysozoa</taxon>
        <taxon>Arthropoda</taxon>
        <taxon>Hexapoda</taxon>
        <taxon>Insecta</taxon>
        <taxon>Pterygota</taxon>
        <taxon>Neoptera</taxon>
        <taxon>Paraneoptera</taxon>
        <taxon>Psocodea</taxon>
        <taxon>Troctomorpha</taxon>
        <taxon>Phthiraptera</taxon>
        <taxon>Amblycera</taxon>
        <taxon>Menoponidae</taxon>
        <taxon>Menopon</taxon>
    </lineage>
</organism>
<protein>
    <submittedName>
        <fullName evidence="2">Uncharacterized protein</fullName>
    </submittedName>
</protein>
<dbReference type="EMBL" id="JARGDH010000003">
    <property type="protein sequence ID" value="KAL0272985.1"/>
    <property type="molecule type" value="Genomic_DNA"/>
</dbReference>
<dbReference type="PANTHER" id="PTHR21844:SF2">
    <property type="entry name" value="PROLINE-RICH AKT1 SUBSTRATE 1"/>
    <property type="match status" value="1"/>
</dbReference>
<gene>
    <name evidence="2" type="ORF">PYX00_005772</name>
</gene>
<reference evidence="2" key="1">
    <citation type="journal article" date="2024" name="Gigascience">
        <title>Chromosome-level genome of the poultry shaft louse Menopon gallinae provides insight into the host-switching and adaptive evolution of parasitic lice.</title>
        <authorList>
            <person name="Xu Y."/>
            <person name="Ma L."/>
            <person name="Liu S."/>
            <person name="Liang Y."/>
            <person name="Liu Q."/>
            <person name="He Z."/>
            <person name="Tian L."/>
            <person name="Duan Y."/>
            <person name="Cai W."/>
            <person name="Li H."/>
            <person name="Song F."/>
        </authorList>
    </citation>
    <scope>NUCLEOTIDE SEQUENCE</scope>
    <source>
        <strain evidence="2">Cailab_2023a</strain>
    </source>
</reference>
<evidence type="ECO:0000313" key="2">
    <source>
        <dbReference type="EMBL" id="KAL0272986.1"/>
    </source>
</evidence>
<feature type="region of interest" description="Disordered" evidence="1">
    <location>
        <begin position="184"/>
        <end position="209"/>
    </location>
</feature>
<dbReference type="GO" id="GO:0048011">
    <property type="term" value="P:neurotrophin TRK receptor signaling pathway"/>
    <property type="evidence" value="ECO:0007669"/>
    <property type="project" value="InterPro"/>
</dbReference>
<evidence type="ECO:0000256" key="1">
    <source>
        <dbReference type="SAM" id="MobiDB-lite"/>
    </source>
</evidence>
<dbReference type="GO" id="GO:0005737">
    <property type="term" value="C:cytoplasm"/>
    <property type="evidence" value="ECO:0007669"/>
    <property type="project" value="TreeGrafter"/>
</dbReference>